<gene>
    <name evidence="1" type="ORF">Pla52n_48910</name>
</gene>
<evidence type="ECO:0000313" key="1">
    <source>
        <dbReference type="EMBL" id="TWT98379.1"/>
    </source>
</evidence>
<evidence type="ECO:0000313" key="2">
    <source>
        <dbReference type="Proteomes" id="UP000320176"/>
    </source>
</evidence>
<organism evidence="1 2">
    <name type="scientific">Stieleria varia</name>
    <dbReference type="NCBI Taxonomy" id="2528005"/>
    <lineage>
        <taxon>Bacteria</taxon>
        <taxon>Pseudomonadati</taxon>
        <taxon>Planctomycetota</taxon>
        <taxon>Planctomycetia</taxon>
        <taxon>Pirellulales</taxon>
        <taxon>Pirellulaceae</taxon>
        <taxon>Stieleria</taxon>
    </lineage>
</organism>
<accession>A0A5C6AFJ2</accession>
<reference evidence="1 2" key="1">
    <citation type="submission" date="2019-02" db="EMBL/GenBank/DDBJ databases">
        <title>Deep-cultivation of Planctomycetes and their phenomic and genomic characterization uncovers novel biology.</title>
        <authorList>
            <person name="Wiegand S."/>
            <person name="Jogler M."/>
            <person name="Boedeker C."/>
            <person name="Pinto D."/>
            <person name="Vollmers J."/>
            <person name="Rivas-Marin E."/>
            <person name="Kohn T."/>
            <person name="Peeters S.H."/>
            <person name="Heuer A."/>
            <person name="Rast P."/>
            <person name="Oberbeckmann S."/>
            <person name="Bunk B."/>
            <person name="Jeske O."/>
            <person name="Meyerdierks A."/>
            <person name="Storesund J.E."/>
            <person name="Kallscheuer N."/>
            <person name="Luecker S."/>
            <person name="Lage O.M."/>
            <person name="Pohl T."/>
            <person name="Merkel B.J."/>
            <person name="Hornburger P."/>
            <person name="Mueller R.-W."/>
            <person name="Bruemmer F."/>
            <person name="Labrenz M."/>
            <person name="Spormann A.M."/>
            <person name="Op Den Camp H."/>
            <person name="Overmann J."/>
            <person name="Amann R."/>
            <person name="Jetten M.S.M."/>
            <person name="Mascher T."/>
            <person name="Medema M.H."/>
            <person name="Devos D.P."/>
            <person name="Kaster A.-K."/>
            <person name="Ovreas L."/>
            <person name="Rohde M."/>
            <person name="Galperin M.Y."/>
            <person name="Jogler C."/>
        </authorList>
    </citation>
    <scope>NUCLEOTIDE SEQUENCE [LARGE SCALE GENOMIC DNA]</scope>
    <source>
        <strain evidence="1 2">Pla52n</strain>
    </source>
</reference>
<keyword evidence="2" id="KW-1185">Reference proteome</keyword>
<dbReference type="Proteomes" id="UP000320176">
    <property type="component" value="Unassembled WGS sequence"/>
</dbReference>
<sequence>MSYDLWFWRQTRPSALSPDAICQQLAEDKLIDGIALLPIDEIKAAIVAEFPDIVDGLTSMTWEGNGSYFEVSWSVTATQVSMTCGYKLLKNPEPLNQMIDVMAGFGCALYDPQTGERYTQSDTPKPSGDT</sequence>
<proteinExistence type="predicted"/>
<name>A0A5C6AFJ2_9BACT</name>
<protein>
    <submittedName>
        <fullName evidence="1">Uncharacterized protein</fullName>
    </submittedName>
</protein>
<dbReference type="RefSeq" id="WP_146521969.1">
    <property type="nucleotide sequence ID" value="NZ_CP151726.1"/>
</dbReference>
<dbReference type="OrthoDB" id="4377013at2"/>
<dbReference type="AlphaFoldDB" id="A0A5C6AFJ2"/>
<dbReference type="EMBL" id="SJPN01000006">
    <property type="protein sequence ID" value="TWT98379.1"/>
    <property type="molecule type" value="Genomic_DNA"/>
</dbReference>
<comment type="caution">
    <text evidence="1">The sequence shown here is derived from an EMBL/GenBank/DDBJ whole genome shotgun (WGS) entry which is preliminary data.</text>
</comment>